<dbReference type="Proteomes" id="UP000426235">
    <property type="component" value="Chromosome"/>
</dbReference>
<protein>
    <submittedName>
        <fullName evidence="1">Uncharacterized protein</fullName>
    </submittedName>
</protein>
<dbReference type="EMBL" id="CP046621">
    <property type="protein sequence ID" value="QGW75534.1"/>
    <property type="molecule type" value="Genomic_DNA"/>
</dbReference>
<accession>A0A6I6H2U6</accession>
<dbReference type="RefSeq" id="WP_157190827.1">
    <property type="nucleotide sequence ID" value="NZ_CP046621.1"/>
</dbReference>
<proteinExistence type="predicted"/>
<sequence>MKLQAILPSLTQGSSSMGTHRERSFIASVASESGSLGYFGQLHAESLINPFNDFSWFGVGNSHFASHVLGHVGEPRAIPTLHWYFRSTDTGYLIYVRSQQFFGRYIGHRRSCFGAFSTNDEGRSTFRFDPLIGEEHRLGEEFVTRLISLDTGQPLCLRSRYFRYRVRKNHYEDKLCTFVAAGGGEPLHLRLKVVQTNAPYLDNPDEV</sequence>
<keyword evidence="2" id="KW-1185">Reference proteome</keyword>
<name>A0A6I6H2U6_9PSED</name>
<dbReference type="AlphaFoldDB" id="A0A6I6H2U6"/>
<gene>
    <name evidence="1" type="ORF">GPJ81_02180</name>
</gene>
<reference evidence="1" key="1">
    <citation type="submission" date="2019-12" db="EMBL/GenBank/DDBJ databases">
        <title>Hybrid Genome Assemblies of two High G+C Isolates from Undergraduate Microbiology Courses.</title>
        <authorList>
            <person name="Ne Ville C.J."/>
            <person name="Enright D."/>
            <person name="Hernandez I."/>
            <person name="Dodsworth J."/>
            <person name="Orwin P.M."/>
        </authorList>
    </citation>
    <scope>NUCLEOTIDE SEQUENCE [LARGE SCALE GENOMIC DNA]</scope>
    <source>
        <strain evidence="1">Neo</strain>
    </source>
</reference>
<organism evidence="1 2">
    <name type="scientific">Pseudomonas alkylphenolica</name>
    <dbReference type="NCBI Taxonomy" id="237609"/>
    <lineage>
        <taxon>Bacteria</taxon>
        <taxon>Pseudomonadati</taxon>
        <taxon>Pseudomonadota</taxon>
        <taxon>Gammaproteobacteria</taxon>
        <taxon>Pseudomonadales</taxon>
        <taxon>Pseudomonadaceae</taxon>
        <taxon>Pseudomonas</taxon>
    </lineage>
</organism>
<evidence type="ECO:0000313" key="1">
    <source>
        <dbReference type="EMBL" id="QGW75534.1"/>
    </source>
</evidence>
<evidence type="ECO:0000313" key="2">
    <source>
        <dbReference type="Proteomes" id="UP000426235"/>
    </source>
</evidence>